<dbReference type="PRINTS" id="PR00059">
    <property type="entry name" value="RIBOSOMALL6"/>
</dbReference>
<keyword evidence="3 5" id="KW-0699">rRNA-binding</keyword>
<dbReference type="GO" id="GO:0019843">
    <property type="term" value="F:rRNA binding"/>
    <property type="evidence" value="ECO:0007669"/>
    <property type="project" value="UniProtKB-UniRule"/>
</dbReference>
<dbReference type="GO" id="GO:0003735">
    <property type="term" value="F:structural constituent of ribosome"/>
    <property type="evidence" value="ECO:0007669"/>
    <property type="project" value="UniProtKB-UniRule"/>
</dbReference>
<reference evidence="7" key="2">
    <citation type="journal article" date="2021" name="Microbiome">
        <title>Successional dynamics and alternative stable states in a saline activated sludge microbial community over 9 years.</title>
        <authorList>
            <person name="Wang Y."/>
            <person name="Ye J."/>
            <person name="Ju F."/>
            <person name="Liu L."/>
            <person name="Boyd J.A."/>
            <person name="Deng Y."/>
            <person name="Parks D.H."/>
            <person name="Jiang X."/>
            <person name="Yin X."/>
            <person name="Woodcroft B.J."/>
            <person name="Tyson G.W."/>
            <person name="Hugenholtz P."/>
            <person name="Polz M.F."/>
            <person name="Zhang T."/>
        </authorList>
    </citation>
    <scope>NUCLEOTIDE SEQUENCE</scope>
    <source>
        <strain evidence="7">HKST-UBA02</strain>
    </source>
</reference>
<dbReference type="InterPro" id="IPR036789">
    <property type="entry name" value="Ribosomal_uL6-like_a/b-dom_sf"/>
</dbReference>
<dbReference type="SUPFAM" id="SSF56053">
    <property type="entry name" value="Ribosomal protein L6"/>
    <property type="match status" value="2"/>
</dbReference>
<accession>A0A956NES7</accession>
<dbReference type="InterPro" id="IPR020040">
    <property type="entry name" value="Ribosomal_uL6_a/b-dom"/>
</dbReference>
<dbReference type="HAMAP" id="MF_01365_B">
    <property type="entry name" value="Ribosomal_uL6_B"/>
    <property type="match status" value="1"/>
</dbReference>
<feature type="domain" description="Large ribosomal subunit protein uL6 alpha-beta" evidence="6">
    <location>
        <begin position="89"/>
        <end position="164"/>
    </location>
</feature>
<dbReference type="InterPro" id="IPR000702">
    <property type="entry name" value="Ribosomal_uL6-like"/>
</dbReference>
<keyword evidence="1 3" id="KW-0689">Ribosomal protein</keyword>
<proteinExistence type="inferred from homology"/>
<gene>
    <name evidence="3 7" type="primary">rplF</name>
    <name evidence="7" type="ORF">KDA27_16805</name>
</gene>
<organism evidence="7 8">
    <name type="scientific">Eiseniibacteriota bacterium</name>
    <dbReference type="NCBI Taxonomy" id="2212470"/>
    <lineage>
        <taxon>Bacteria</taxon>
        <taxon>Candidatus Eiseniibacteriota</taxon>
    </lineage>
</organism>
<evidence type="ECO:0000256" key="3">
    <source>
        <dbReference type="HAMAP-Rule" id="MF_01365"/>
    </source>
</evidence>
<keyword evidence="2 3" id="KW-0687">Ribonucleoprotein</keyword>
<keyword evidence="3 5" id="KW-0694">RNA-binding</keyword>
<dbReference type="InterPro" id="IPR019906">
    <property type="entry name" value="Ribosomal_uL6_bac-type"/>
</dbReference>
<evidence type="ECO:0000256" key="2">
    <source>
        <dbReference type="ARBA" id="ARBA00023274"/>
    </source>
</evidence>
<evidence type="ECO:0000313" key="8">
    <source>
        <dbReference type="Proteomes" id="UP000739538"/>
    </source>
</evidence>
<evidence type="ECO:0000256" key="5">
    <source>
        <dbReference type="RuleBase" id="RU003870"/>
    </source>
</evidence>
<evidence type="ECO:0000256" key="1">
    <source>
        <dbReference type="ARBA" id="ARBA00022980"/>
    </source>
</evidence>
<dbReference type="EMBL" id="JAGQHS010000100">
    <property type="protein sequence ID" value="MCA9757467.1"/>
    <property type="molecule type" value="Genomic_DNA"/>
</dbReference>
<name>A0A956NES7_UNCEI</name>
<dbReference type="PANTHER" id="PTHR11655:SF14">
    <property type="entry name" value="LARGE RIBOSOMAL SUBUNIT PROTEIN UL6M"/>
    <property type="match status" value="1"/>
</dbReference>
<dbReference type="NCBIfam" id="TIGR03654">
    <property type="entry name" value="L6_bact"/>
    <property type="match status" value="1"/>
</dbReference>
<evidence type="ECO:0000256" key="4">
    <source>
        <dbReference type="RuleBase" id="RU003869"/>
    </source>
</evidence>
<dbReference type="PIRSF" id="PIRSF002162">
    <property type="entry name" value="Ribosomal_L6"/>
    <property type="match status" value="1"/>
</dbReference>
<evidence type="ECO:0000313" key="7">
    <source>
        <dbReference type="EMBL" id="MCA9757467.1"/>
    </source>
</evidence>
<comment type="function">
    <text evidence="3 5">This protein binds to the 23S rRNA, and is important in its secondary structure. It is located near the subunit interface in the base of the L7/L12 stalk, and near the tRNA binding site of the peptidyltransferase center.</text>
</comment>
<comment type="similarity">
    <text evidence="3 4">Belongs to the universal ribosomal protein uL6 family.</text>
</comment>
<comment type="caution">
    <text evidence="7">The sequence shown here is derived from an EMBL/GenBank/DDBJ whole genome shotgun (WGS) entry which is preliminary data.</text>
</comment>
<dbReference type="PANTHER" id="PTHR11655">
    <property type="entry name" value="60S/50S RIBOSOMAL PROTEIN L6/L9"/>
    <property type="match status" value="1"/>
</dbReference>
<dbReference type="Gene3D" id="3.90.930.12">
    <property type="entry name" value="Ribosomal protein L6, alpha-beta domain"/>
    <property type="match status" value="2"/>
</dbReference>
<dbReference type="Proteomes" id="UP000739538">
    <property type="component" value="Unassembled WGS sequence"/>
</dbReference>
<dbReference type="Pfam" id="PF00347">
    <property type="entry name" value="Ribosomal_L6"/>
    <property type="match status" value="2"/>
</dbReference>
<comment type="subunit">
    <text evidence="3">Part of the 50S ribosomal subunit.</text>
</comment>
<protein>
    <recommendedName>
        <fullName evidence="3">Large ribosomal subunit protein uL6</fullName>
    </recommendedName>
</protein>
<dbReference type="GO" id="GO:0022625">
    <property type="term" value="C:cytosolic large ribosomal subunit"/>
    <property type="evidence" value="ECO:0007669"/>
    <property type="project" value="UniProtKB-UniRule"/>
</dbReference>
<sequence length="178" mass="18956">MSRVGKKPIPIPSGVTVTLAPGKVTAKGPKGELSFDYVPGLDVRQEGDELVVDNNIGPKGGAIWGTTRARVSNIVEGVSKGFEKSLEIIGTGWRAAKAGNDVEVYIGYNHPVLVKMPEGITADVADRPPKITIKGAKKELVGQIAADIRKIRPPEPFLGKGIRYEGEYVRRKAGKSAG</sequence>
<feature type="domain" description="Large ribosomal subunit protein uL6 alpha-beta" evidence="6">
    <location>
        <begin position="11"/>
        <end position="81"/>
    </location>
</feature>
<dbReference type="AlphaFoldDB" id="A0A956NES7"/>
<dbReference type="GO" id="GO:0002181">
    <property type="term" value="P:cytoplasmic translation"/>
    <property type="evidence" value="ECO:0007669"/>
    <property type="project" value="TreeGrafter"/>
</dbReference>
<evidence type="ECO:0000259" key="6">
    <source>
        <dbReference type="Pfam" id="PF00347"/>
    </source>
</evidence>
<reference evidence="7" key="1">
    <citation type="submission" date="2020-04" db="EMBL/GenBank/DDBJ databases">
        <authorList>
            <person name="Zhang T."/>
        </authorList>
    </citation>
    <scope>NUCLEOTIDE SEQUENCE</scope>
    <source>
        <strain evidence="7">HKST-UBA02</strain>
    </source>
</reference>